<keyword evidence="8" id="KW-0408">Iron</keyword>
<evidence type="ECO:0000256" key="3">
    <source>
        <dbReference type="ARBA" id="ARBA00008747"/>
    </source>
</evidence>
<sequence length="876" mass="96275">MSAVHTTCAYCGVGCGVEVPGRGDRSVRVKGLASHPANGGRLCVKGTHLGDTLPLKDRLLYPSIDGRDTDWDTAVELIAGRLQVALDEYGPDSIGFYLSGQLLTEDYYVANKLAKGFLGTANVDTNSRLCMSSAVAAHTRAFGEDLVPGNYDDLEQADLVVLVGSNLAWAHPVLFQRLQNARQHNPHKQLIVIDPRRTETAEAADLHLPLKPGTDGRLLNGLLAWLADRNQIDRAYIDTHTQGFDDTLAQAREHAGTDLPQLAEDCGLRLADVQSFFNTFAATEKTVTAWSMGINQSRSGVDKSQTIINLHLATGRIGKPGAAPFSITGQPNAMGGREVGGLANQLAAHRDFAPENVDAVEQFWQAKRMARQPGLKAVDLFRAAAEGRIKVLWILATNPLASMPDAPLVKKALERVETVIVSDVVQHTDTVAYADIVLPALAWGEKDGTVTNSERCLSRQRGFLIPPGQAKPDWWALARVGQSLGHTEAFAYERAADVFREHARLSTLNTDSHRQFNLTGLDSLTPADYDNLQPVQWPLSDDGEPTPRLFSDGRFATPDGKARFIPVTPEEPTESTDRLRLNTGRIRDQWHSMTRTGFAPRLTQHRRDFTLAMHPIDADRLGIAADALVRVHNEQGRFLARADLTDTVQPGQLFAPMHWNQTFASEGGVAQVIPPKVDPLAGQPESKHALVDVEPVPIAVHGLYVGFNLPTPLLDGAHWFKHHLNGMTVWQLFYTDATVTDLRQRLNLDATDLILSDDHDHWFQAISRPPTNNPHWLSLSEHPIAEPDTDWLEQQFDQGNDSMDDWVRGQPAGDLDRGKLVCTCFNVRDKQIAEYLEENTEAGLEDVQQALKCSTSCGSCLTEVVKIVETSVTTPG</sequence>
<dbReference type="AlphaFoldDB" id="A0A918KF00"/>
<organism evidence="12 13">
    <name type="scientific">Saccharospirillum salsuginis</name>
    <dbReference type="NCBI Taxonomy" id="418750"/>
    <lineage>
        <taxon>Bacteria</taxon>
        <taxon>Pseudomonadati</taxon>
        <taxon>Pseudomonadota</taxon>
        <taxon>Gammaproteobacteria</taxon>
        <taxon>Oceanospirillales</taxon>
        <taxon>Saccharospirillaceae</taxon>
        <taxon>Saccharospirillum</taxon>
    </lineage>
</organism>
<dbReference type="PANTHER" id="PTHR43105:SF9">
    <property type="entry name" value="NADPH-FE(3+) OXIDOREDUCTASE SUBUNIT ALPHA"/>
    <property type="match status" value="1"/>
</dbReference>
<dbReference type="RefSeq" id="WP_189609895.1">
    <property type="nucleotide sequence ID" value="NZ_BMXR01000007.1"/>
</dbReference>
<dbReference type="InterPro" id="IPR009010">
    <property type="entry name" value="Asp_de-COase-like_dom_sf"/>
</dbReference>
<name>A0A918KF00_9GAMM</name>
<dbReference type="InterPro" id="IPR006963">
    <property type="entry name" value="Mopterin_OxRdtase_4Fe-4S_dom"/>
</dbReference>
<evidence type="ECO:0000256" key="5">
    <source>
        <dbReference type="ARBA" id="ARBA00022505"/>
    </source>
</evidence>
<accession>A0A918KF00</accession>
<evidence type="ECO:0000256" key="2">
    <source>
        <dbReference type="ARBA" id="ARBA00001966"/>
    </source>
</evidence>
<keyword evidence="4" id="KW-0004">4Fe-4S</keyword>
<dbReference type="Pfam" id="PF04879">
    <property type="entry name" value="Molybdop_Fe4S4"/>
    <property type="match status" value="1"/>
</dbReference>
<dbReference type="PANTHER" id="PTHR43105">
    <property type="entry name" value="RESPIRATORY NITRATE REDUCTASE"/>
    <property type="match status" value="1"/>
</dbReference>
<evidence type="ECO:0000256" key="10">
    <source>
        <dbReference type="ARBA" id="ARBA00023063"/>
    </source>
</evidence>
<dbReference type="InterPro" id="IPR050123">
    <property type="entry name" value="Prok_molybdopt-oxidoreductase"/>
</dbReference>
<dbReference type="GO" id="GO:0043546">
    <property type="term" value="F:molybdopterin cofactor binding"/>
    <property type="evidence" value="ECO:0007669"/>
    <property type="project" value="InterPro"/>
</dbReference>
<evidence type="ECO:0000256" key="4">
    <source>
        <dbReference type="ARBA" id="ARBA00022485"/>
    </source>
</evidence>
<dbReference type="InterPro" id="IPR006656">
    <property type="entry name" value="Mopterin_OxRdtase"/>
</dbReference>
<evidence type="ECO:0000259" key="11">
    <source>
        <dbReference type="PROSITE" id="PS51669"/>
    </source>
</evidence>
<dbReference type="CDD" id="cd02791">
    <property type="entry name" value="MopB_CT_Nitrate-R-NapA-like"/>
    <property type="match status" value="1"/>
</dbReference>
<dbReference type="InterPro" id="IPR006657">
    <property type="entry name" value="MoPterin_dinucl-bd_dom"/>
</dbReference>
<keyword evidence="5" id="KW-0500">Molybdenum</keyword>
<dbReference type="Gene3D" id="2.40.40.20">
    <property type="match status" value="1"/>
</dbReference>
<dbReference type="Gene3D" id="2.20.25.90">
    <property type="entry name" value="ADC-like domains"/>
    <property type="match status" value="1"/>
</dbReference>
<evidence type="ECO:0000256" key="9">
    <source>
        <dbReference type="ARBA" id="ARBA00023014"/>
    </source>
</evidence>
<dbReference type="PROSITE" id="PS51669">
    <property type="entry name" value="4FE4S_MOW_BIS_MGD"/>
    <property type="match status" value="1"/>
</dbReference>
<evidence type="ECO:0000313" key="13">
    <source>
        <dbReference type="Proteomes" id="UP000626148"/>
    </source>
</evidence>
<reference evidence="12" key="2">
    <citation type="submission" date="2020-09" db="EMBL/GenBank/DDBJ databases">
        <authorList>
            <person name="Sun Q."/>
            <person name="Kim S."/>
        </authorList>
    </citation>
    <scope>NUCLEOTIDE SEQUENCE</scope>
    <source>
        <strain evidence="12">KCTC 22169</strain>
    </source>
</reference>
<comment type="cofactor">
    <cofactor evidence="1">
        <name>Mo-bis(molybdopterin guanine dinucleotide)</name>
        <dbReference type="ChEBI" id="CHEBI:60539"/>
    </cofactor>
</comment>
<evidence type="ECO:0000313" key="12">
    <source>
        <dbReference type="EMBL" id="GGX59256.1"/>
    </source>
</evidence>
<keyword evidence="6" id="KW-0479">Metal-binding</keyword>
<keyword evidence="9" id="KW-0411">Iron-sulfur</keyword>
<dbReference type="GO" id="GO:0045333">
    <property type="term" value="P:cellular respiration"/>
    <property type="evidence" value="ECO:0007669"/>
    <property type="project" value="UniProtKB-ARBA"/>
</dbReference>
<dbReference type="GO" id="GO:0016020">
    <property type="term" value="C:membrane"/>
    <property type="evidence" value="ECO:0007669"/>
    <property type="project" value="TreeGrafter"/>
</dbReference>
<dbReference type="GO" id="GO:0046872">
    <property type="term" value="F:metal ion binding"/>
    <property type="evidence" value="ECO:0007669"/>
    <property type="project" value="UniProtKB-KW"/>
</dbReference>
<evidence type="ECO:0000256" key="1">
    <source>
        <dbReference type="ARBA" id="ARBA00001942"/>
    </source>
</evidence>
<dbReference type="SUPFAM" id="SSF53706">
    <property type="entry name" value="Formate dehydrogenase/DMSO reductase, domains 1-3"/>
    <property type="match status" value="1"/>
</dbReference>
<dbReference type="InterPro" id="IPR041854">
    <property type="entry name" value="BFD-like_2Fe2S-bd_dom_sf"/>
</dbReference>
<dbReference type="GO" id="GO:0051539">
    <property type="term" value="F:4 iron, 4 sulfur cluster binding"/>
    <property type="evidence" value="ECO:0007669"/>
    <property type="project" value="UniProtKB-KW"/>
</dbReference>
<protein>
    <submittedName>
        <fullName evidence="12">Nitrate reductase</fullName>
    </submittedName>
</protein>
<gene>
    <name evidence="12" type="primary">nasA</name>
    <name evidence="12" type="ORF">GCM10007392_28840</name>
</gene>
<comment type="caution">
    <text evidence="12">The sequence shown here is derived from an EMBL/GenBank/DDBJ whole genome shotgun (WGS) entry which is preliminary data.</text>
</comment>
<evidence type="ECO:0000256" key="7">
    <source>
        <dbReference type="ARBA" id="ARBA00023002"/>
    </source>
</evidence>
<dbReference type="InterPro" id="IPR027467">
    <property type="entry name" value="MopterinOxRdtase_cofactor_BS"/>
</dbReference>
<dbReference type="Proteomes" id="UP000626148">
    <property type="component" value="Unassembled WGS sequence"/>
</dbReference>
<dbReference type="InterPro" id="IPR007419">
    <property type="entry name" value="BFD-like_2Fe2S-bd_dom"/>
</dbReference>
<dbReference type="GO" id="GO:1990204">
    <property type="term" value="C:oxidoreductase complex"/>
    <property type="evidence" value="ECO:0007669"/>
    <property type="project" value="UniProtKB-ARBA"/>
</dbReference>
<keyword evidence="10" id="KW-0534">Nitrate assimilation</keyword>
<dbReference type="GO" id="GO:0016491">
    <property type="term" value="F:oxidoreductase activity"/>
    <property type="evidence" value="ECO:0007669"/>
    <property type="project" value="UniProtKB-KW"/>
</dbReference>
<keyword evidence="13" id="KW-1185">Reference proteome</keyword>
<reference evidence="12" key="1">
    <citation type="journal article" date="2014" name="Int. J. Syst. Evol. Microbiol.">
        <title>Complete genome sequence of Corynebacterium casei LMG S-19264T (=DSM 44701T), isolated from a smear-ripened cheese.</title>
        <authorList>
            <consortium name="US DOE Joint Genome Institute (JGI-PGF)"/>
            <person name="Walter F."/>
            <person name="Albersmeier A."/>
            <person name="Kalinowski J."/>
            <person name="Ruckert C."/>
        </authorList>
    </citation>
    <scope>NUCLEOTIDE SEQUENCE</scope>
    <source>
        <strain evidence="12">KCTC 22169</strain>
    </source>
</reference>
<dbReference type="GO" id="GO:0042128">
    <property type="term" value="P:nitrate assimilation"/>
    <property type="evidence" value="ECO:0007669"/>
    <property type="project" value="UniProtKB-KW"/>
</dbReference>
<evidence type="ECO:0000256" key="6">
    <source>
        <dbReference type="ARBA" id="ARBA00022723"/>
    </source>
</evidence>
<dbReference type="CDD" id="cd02754">
    <property type="entry name" value="MopB_Nitrate-R-NapA-like"/>
    <property type="match status" value="1"/>
</dbReference>
<dbReference type="Pfam" id="PF04324">
    <property type="entry name" value="Fer2_BFD"/>
    <property type="match status" value="1"/>
</dbReference>
<dbReference type="SMART" id="SM00926">
    <property type="entry name" value="Molybdop_Fe4S4"/>
    <property type="match status" value="1"/>
</dbReference>
<feature type="domain" description="4Fe-4S Mo/W bis-MGD-type" evidence="11">
    <location>
        <begin position="1"/>
        <end position="57"/>
    </location>
</feature>
<dbReference type="EMBL" id="BMXR01000007">
    <property type="protein sequence ID" value="GGX59256.1"/>
    <property type="molecule type" value="Genomic_DNA"/>
</dbReference>
<keyword evidence="7" id="KW-0560">Oxidoreductase</keyword>
<dbReference type="Gene3D" id="3.40.50.740">
    <property type="match status" value="1"/>
</dbReference>
<comment type="similarity">
    <text evidence="3">Belongs to the prokaryotic molybdopterin-containing oxidoreductase family. NasA/NapA/NarB subfamily.</text>
</comment>
<comment type="cofactor">
    <cofactor evidence="2">
        <name>[4Fe-4S] cluster</name>
        <dbReference type="ChEBI" id="CHEBI:49883"/>
    </cofactor>
</comment>
<evidence type="ECO:0000256" key="8">
    <source>
        <dbReference type="ARBA" id="ARBA00023004"/>
    </source>
</evidence>
<dbReference type="Gene3D" id="3.40.228.10">
    <property type="entry name" value="Dimethylsulfoxide Reductase, domain 2"/>
    <property type="match status" value="1"/>
</dbReference>
<dbReference type="Gene3D" id="1.10.10.1100">
    <property type="entry name" value="BFD-like [2Fe-2S]-binding domain"/>
    <property type="match status" value="1"/>
</dbReference>
<proteinExistence type="inferred from homology"/>
<dbReference type="Pfam" id="PF01568">
    <property type="entry name" value="Molydop_binding"/>
    <property type="match status" value="1"/>
</dbReference>
<dbReference type="PROSITE" id="PS00551">
    <property type="entry name" value="MOLYBDOPTERIN_PROK_1"/>
    <property type="match status" value="1"/>
</dbReference>
<dbReference type="Pfam" id="PF00384">
    <property type="entry name" value="Molybdopterin"/>
    <property type="match status" value="1"/>
</dbReference>
<dbReference type="InterPro" id="IPR041957">
    <property type="entry name" value="CT_Nitrate-R-NapA-like"/>
</dbReference>
<dbReference type="SUPFAM" id="SSF50692">
    <property type="entry name" value="ADC-like"/>
    <property type="match status" value="1"/>
</dbReference>